<name>A0ABX0RWN4_9GAMM</name>
<organism evidence="1 2">
    <name type="scientific">Candidatus Pantoea communis</name>
    <dbReference type="NCBI Taxonomy" id="2608354"/>
    <lineage>
        <taxon>Bacteria</taxon>
        <taxon>Pseudomonadati</taxon>
        <taxon>Pseudomonadota</taxon>
        <taxon>Gammaproteobacteria</taxon>
        <taxon>Enterobacterales</taxon>
        <taxon>Erwiniaceae</taxon>
        <taxon>Pantoea</taxon>
    </lineage>
</organism>
<evidence type="ECO:0000313" key="1">
    <source>
        <dbReference type="EMBL" id="NIG21377.1"/>
    </source>
</evidence>
<sequence length="88" mass="9846">MTVREFRARLDPLADDELCCGTFWLAEDFLGINPAMTPDEIAAAMEYAEGHHDANEGFNWWHLEMAIDTVLLEGGGEIALPEVQLQIL</sequence>
<dbReference type="EMBL" id="VWXC01000020">
    <property type="protein sequence ID" value="NIG21377.1"/>
    <property type="molecule type" value="Genomic_DNA"/>
</dbReference>
<evidence type="ECO:0008006" key="3">
    <source>
        <dbReference type="Google" id="ProtNLM"/>
    </source>
</evidence>
<comment type="caution">
    <text evidence="1">The sequence shown here is derived from an EMBL/GenBank/DDBJ whole genome shotgun (WGS) entry which is preliminary data.</text>
</comment>
<protein>
    <recommendedName>
        <fullName evidence="3">Cytoplasmic protein</fullName>
    </recommendedName>
</protein>
<gene>
    <name evidence="1" type="ORF">F3J37_22140</name>
</gene>
<keyword evidence="2" id="KW-1185">Reference proteome</keyword>
<proteinExistence type="predicted"/>
<dbReference type="Proteomes" id="UP001515780">
    <property type="component" value="Unassembled WGS sequence"/>
</dbReference>
<evidence type="ECO:0000313" key="2">
    <source>
        <dbReference type="Proteomes" id="UP001515780"/>
    </source>
</evidence>
<reference evidence="1 2" key="1">
    <citation type="journal article" date="2019" name="bioRxiv">
        <title>Bacteria contribute to plant secondary compound degradation in a generalist herbivore system.</title>
        <authorList>
            <person name="Francoeur C.B."/>
            <person name="Khadempour L."/>
            <person name="Moreira-Soto R.D."/>
            <person name="Gotting K."/>
            <person name="Book A.J."/>
            <person name="Pinto-Tomas A.A."/>
            <person name="Keefover-Ring K."/>
            <person name="Currie C.R."/>
        </authorList>
    </citation>
    <scope>NUCLEOTIDE SEQUENCE [LARGE SCALE GENOMIC DNA]</scope>
    <source>
        <strain evidence="1">Al-1710</strain>
    </source>
</reference>
<accession>A0ABX0RWN4</accession>